<dbReference type="PATRIC" id="fig|523841.21.peg.3851"/>
<evidence type="ECO:0000313" key="7">
    <source>
        <dbReference type="Proteomes" id="UP000299011"/>
    </source>
</evidence>
<evidence type="ECO:0000313" key="3">
    <source>
        <dbReference type="EMBL" id="ELZ97484.1"/>
    </source>
</evidence>
<evidence type="ECO:0000313" key="6">
    <source>
        <dbReference type="Proteomes" id="UP000011603"/>
    </source>
</evidence>
<sequence>MEGELLVYGSYGYTGSLIAHRAVADDASPTIAGRRAEPLEQQATELGVDHRVFSLEQPAIVEDQLADVDAVLNCAGPFVTTADPLVDACLETGTDYLDIAGRVQILEAAAKRDADAEQAGITVLPAVGFDAVPTDCLAAILAEEVPNPDRLTMAIDGLGTFSPGTVKSIIKSLDRSGAVREDGAVRSVPVAWKTRTFDFGVEEKTGVTVPWGTVSTAYYSTGIENIETYATVPDIAVKVMRRIRPLSPLLSSSLLQRLLVSAVDRVVSGPTPDQRAQNTNRIWAEVTNDDGSRAVARLTTPDTYELTAATAVESARRVLAGDVEPGFQTPVSAFDSDYVTEFDGVTLNREESV</sequence>
<dbReference type="Pfam" id="PF03435">
    <property type="entry name" value="Sacchrp_dh_NADP"/>
    <property type="match status" value="1"/>
</dbReference>
<gene>
    <name evidence="2" type="ordered locus">HFX_6053</name>
    <name evidence="3" type="ORF">C439_19218</name>
    <name evidence="4" type="ORF">E6P09_15280</name>
</gene>
<dbReference type="Proteomes" id="UP000006469">
    <property type="component" value="Plasmid pHM500"/>
</dbReference>
<dbReference type="EMBL" id="AOLO01000015">
    <property type="protein sequence ID" value="ELZ97484.1"/>
    <property type="molecule type" value="Genomic_DNA"/>
</dbReference>
<reference evidence="2" key="4">
    <citation type="submission" date="2014-05" db="EMBL/GenBank/DDBJ databases">
        <authorList>
            <person name="Wang L."/>
            <person name="Yang H."/>
            <person name="Xiang H."/>
        </authorList>
    </citation>
    <scope>NUCLEOTIDE SEQUENCE</scope>
    <source>
        <strain evidence="2">CGMCC 1.2087</strain>
        <plasmid evidence="2">pHM500</plasmid>
    </source>
</reference>
<dbReference type="InterPro" id="IPR036291">
    <property type="entry name" value="NAD(P)-bd_dom_sf"/>
</dbReference>
<keyword evidence="6" id="KW-1185">Reference proteome</keyword>
<dbReference type="EMBL" id="CP001871">
    <property type="protein sequence ID" value="AFK21180.1"/>
    <property type="molecule type" value="Genomic_DNA"/>
</dbReference>
<dbReference type="PANTHER" id="PTHR43781">
    <property type="entry name" value="SACCHAROPINE DEHYDROGENASE"/>
    <property type="match status" value="1"/>
</dbReference>
<reference evidence="2" key="1">
    <citation type="journal article" date="2012" name="Appl. Environ. Microbiol.">
        <title>Identification of the haloarchaeal phasin (PhaP) that functions in polyhydroxyalkanoate accumulation and granule formation in Haloferax mediterranei.</title>
        <authorList>
            <person name="Cai S."/>
            <person name="Cai L."/>
            <person name="Liu H."/>
            <person name="Liu X."/>
            <person name="Han J."/>
            <person name="Zhou J."/>
            <person name="Xiang H."/>
        </authorList>
    </citation>
    <scope>NUCLEOTIDE SEQUENCE</scope>
    <source>
        <strain evidence="2">CGMCC 1.2087</strain>
    </source>
</reference>
<reference evidence="3 6" key="3">
    <citation type="journal article" date="2014" name="PLoS Genet.">
        <title>Phylogenetically driven sequencing of extremely halophilic archaea reveals strategies for static and dynamic osmo-response.</title>
        <authorList>
            <person name="Becker E.A."/>
            <person name="Seitzer P.M."/>
            <person name="Tritt A."/>
            <person name="Larsen D."/>
            <person name="Krusor M."/>
            <person name="Yao A.I."/>
            <person name="Wu D."/>
            <person name="Madern D."/>
            <person name="Eisen J.A."/>
            <person name="Darling A.E."/>
            <person name="Facciotti M.T."/>
        </authorList>
    </citation>
    <scope>NUCLEOTIDE SEQUENCE [LARGE SCALE GENOMIC DNA]</scope>
    <source>
        <strain evidence="3">ATCC 33500</strain>
        <strain evidence="6">ATCC 33500 / DSM 1411 / JCM 8866 / NBRC 14739 / NCIMB 2177 / R-4</strain>
    </source>
</reference>
<dbReference type="Proteomes" id="UP000299011">
    <property type="component" value="Plasmid pHME505"/>
</dbReference>
<geneLocation type="plasmid" evidence="4 7">
    <name>pHME505</name>
</geneLocation>
<evidence type="ECO:0000313" key="5">
    <source>
        <dbReference type="Proteomes" id="UP000006469"/>
    </source>
</evidence>
<feature type="domain" description="Saccharopine dehydrogenase NADP binding" evidence="1">
    <location>
        <begin position="6"/>
        <end position="124"/>
    </location>
</feature>
<dbReference type="RefSeq" id="WP_004061062.1">
    <property type="nucleotide sequence ID" value="NC_017944.1"/>
</dbReference>
<dbReference type="OrthoDB" id="194971at2157"/>
<dbReference type="EMBL" id="CP039140">
    <property type="protein sequence ID" value="QCQ76706.1"/>
    <property type="molecule type" value="Genomic_DNA"/>
</dbReference>
<dbReference type="InterPro" id="IPR005097">
    <property type="entry name" value="Sacchrp_dh_NADP-bd"/>
</dbReference>
<keyword evidence="2" id="KW-0614">Plasmid</keyword>
<dbReference type="Proteomes" id="UP000011603">
    <property type="component" value="Unassembled WGS sequence"/>
</dbReference>
<evidence type="ECO:0000313" key="4">
    <source>
        <dbReference type="EMBL" id="QCQ76706.1"/>
    </source>
</evidence>
<dbReference type="KEGG" id="hme:HFX_6053"/>
<dbReference type="GeneID" id="40157807"/>
<dbReference type="Gene3D" id="3.40.50.720">
    <property type="entry name" value="NAD(P)-binding Rossmann-like Domain"/>
    <property type="match status" value="1"/>
</dbReference>
<dbReference type="SUPFAM" id="SSF51735">
    <property type="entry name" value="NAD(P)-binding Rossmann-fold domains"/>
    <property type="match status" value="1"/>
</dbReference>
<reference evidence="4 7" key="5">
    <citation type="submission" date="2019-04" db="EMBL/GenBank/DDBJ databases">
        <title>Methylomes of two halophilic Archaea, Haloarcula marismortui and Haloferax mediterranei.</title>
        <authorList>
            <person name="DasSarma S."/>
            <person name="DasSarma P."/>
            <person name="DasSarma S."/>
            <person name="Fomenkov A."/>
            <person name="Vincze T."/>
            <person name="Anton B.P."/>
            <person name="Roberts R.J."/>
        </authorList>
    </citation>
    <scope>NUCLEOTIDE SEQUENCE [LARGE SCALE GENOMIC DNA]</scope>
    <source>
        <strain evidence="4">ATCC 33500</strain>
        <strain evidence="7">ATCC 33500 / DSM 1411 / JCM 8866 / NBRC 14739 / NCIMB 2177 / R-4</strain>
        <plasmid evidence="4 7">pHME505</plasmid>
    </source>
</reference>
<proteinExistence type="predicted"/>
<dbReference type="HOGENOM" id="CLU_046808_0_0_2"/>
<evidence type="ECO:0000259" key="1">
    <source>
        <dbReference type="Pfam" id="PF03435"/>
    </source>
</evidence>
<name>I3RAC0_HALMT</name>
<accession>I3RAC0</accession>
<evidence type="ECO:0000313" key="2">
    <source>
        <dbReference type="EMBL" id="AFK21180.1"/>
    </source>
</evidence>
<geneLocation type="plasmid" evidence="2 5">
    <name>pHM500</name>
</geneLocation>
<dbReference type="AlphaFoldDB" id="I3RAC0"/>
<organism evidence="2 5">
    <name type="scientific">Haloferax mediterranei (strain ATCC 33500 / DSM 1411 / JCM 8866 / NBRC 14739 / NCIMB 2177 / R-4)</name>
    <name type="common">Halobacterium mediterranei</name>
    <dbReference type="NCBI Taxonomy" id="523841"/>
    <lineage>
        <taxon>Archaea</taxon>
        <taxon>Methanobacteriati</taxon>
        <taxon>Methanobacteriota</taxon>
        <taxon>Stenosarchaea group</taxon>
        <taxon>Halobacteria</taxon>
        <taxon>Halobacteriales</taxon>
        <taxon>Haloferacaceae</taxon>
        <taxon>Haloferax</taxon>
    </lineage>
</organism>
<reference evidence="2 5" key="2">
    <citation type="journal article" date="2012" name="J. Bacteriol.">
        <title>Complete genome sequence of the metabolically versatile halophilic archaeon Haloferax mediterranei, a poly(3-hydroxybutyrate-co-3-hydroxyvalerate) producer.</title>
        <authorList>
            <person name="Han J."/>
            <person name="Zhang F."/>
            <person name="Hou J."/>
            <person name="Liu X."/>
            <person name="Li M."/>
            <person name="Liu H."/>
            <person name="Cai L."/>
            <person name="Zhang B."/>
            <person name="Chen Y."/>
            <person name="Zhou J."/>
            <person name="Hu S."/>
            <person name="Xiang H."/>
        </authorList>
    </citation>
    <scope>NUCLEOTIDE SEQUENCE [LARGE SCALE GENOMIC DNA]</scope>
    <source>
        <strain evidence="5">ATCC 33500 / DSM 1411 / JCM 8866 / NBRC 14739 / NCIMB 2177 / R-4</strain>
        <strain evidence="2">CGMCC 1.2087</strain>
        <plasmid evidence="5">pHM500</plasmid>
    </source>
</reference>
<dbReference type="PANTHER" id="PTHR43781:SF1">
    <property type="entry name" value="SACCHAROPINE DEHYDROGENASE"/>
    <property type="match status" value="1"/>
</dbReference>
<protein>
    <submittedName>
        <fullName evidence="4">Saccharopine dehydrogenase</fullName>
    </submittedName>
</protein>